<dbReference type="HOGENOM" id="CLU_001724_12_1_1"/>
<dbReference type="SUPFAM" id="SSF53756">
    <property type="entry name" value="UDP-Glycosyltransferase/glycogen phosphorylase"/>
    <property type="match status" value="1"/>
</dbReference>
<reference evidence="2 3" key="1">
    <citation type="submission" date="2014-04" db="EMBL/GenBank/DDBJ databases">
        <authorList>
            <consortium name="DOE Joint Genome Institute"/>
            <person name="Kuo A."/>
            <person name="Girlanda M."/>
            <person name="Perotto S."/>
            <person name="Kohler A."/>
            <person name="Nagy L.G."/>
            <person name="Floudas D."/>
            <person name="Copeland A."/>
            <person name="Barry K.W."/>
            <person name="Cichocki N."/>
            <person name="Veneault-Fourrey C."/>
            <person name="LaButti K."/>
            <person name="Lindquist E.A."/>
            <person name="Lipzen A."/>
            <person name="Lundell T."/>
            <person name="Morin E."/>
            <person name="Murat C."/>
            <person name="Sun H."/>
            <person name="Tunlid A."/>
            <person name="Henrissat B."/>
            <person name="Grigoriev I.V."/>
            <person name="Hibbett D.S."/>
            <person name="Martin F."/>
            <person name="Nordberg H.P."/>
            <person name="Cantor M.N."/>
            <person name="Hua S.X."/>
        </authorList>
    </citation>
    <scope>NUCLEOTIDE SEQUENCE [LARGE SCALE GENOMIC DNA]</scope>
    <source>
        <strain evidence="2 3">MUT 4182</strain>
    </source>
</reference>
<dbReference type="Proteomes" id="UP000054248">
    <property type="component" value="Unassembled WGS sequence"/>
</dbReference>
<evidence type="ECO:0000256" key="1">
    <source>
        <dbReference type="ARBA" id="ARBA00022679"/>
    </source>
</evidence>
<evidence type="ECO:0000313" key="3">
    <source>
        <dbReference type="Proteomes" id="UP000054248"/>
    </source>
</evidence>
<dbReference type="OrthoDB" id="5835829at2759"/>
<proteinExistence type="predicted"/>
<protein>
    <submittedName>
        <fullName evidence="2">Glycosyltransferase family 1 protein</fullName>
    </submittedName>
</protein>
<keyword evidence="3" id="KW-1185">Reference proteome</keyword>
<dbReference type="GO" id="GO:0035251">
    <property type="term" value="F:UDP-glucosyltransferase activity"/>
    <property type="evidence" value="ECO:0007669"/>
    <property type="project" value="InterPro"/>
</dbReference>
<evidence type="ECO:0000313" key="2">
    <source>
        <dbReference type="EMBL" id="KIO30624.1"/>
    </source>
</evidence>
<accession>A0A0C3QRW9</accession>
<sequence>MSSQPLHFIASTFTALSHARPMLGVVSTLLKDNPNLTFTIFAHKTFVGFVNDELGRSHLPPNALSQRVRVIGVSQNEPKPSLEALKEIFFDLTTFVPEAYKIILQNGVVTCTTTTGKQYDFKDVPKPTLVICDMFSPLVGQKIKEISPEIKLIHSFPPTVGSFIRHYGPPELGGLGNWEAETKAAMESGAGASGKTFEEVADSLHTEHPGELQPNPEGVQLYDYEMHPQDVPQPPIVPILMASTRQAIEWADGSIMPSIDAFEPKSTEALQSWYTDELHKRFFLVGPQLSVSPTSPTPPPSLPADHPFTKIFTFLNSQPAKSVVLISFGTVFYPFTHPNHVEVLLKTLLETKTPFIFTRASMGYAAAPLSKEVEDAIAASPETAMIADFVPQQEVLAHPSLGAMLTHGGAGSTFEIIMYGVVGIFWPFAADQPVHAAYLTENHDAAFELVQDQAPALLAEAVRSSALTKPLQPRSAKLSLT</sequence>
<reference evidence="3" key="2">
    <citation type="submission" date="2015-01" db="EMBL/GenBank/DDBJ databases">
        <title>Evolutionary Origins and Diversification of the Mycorrhizal Mutualists.</title>
        <authorList>
            <consortium name="DOE Joint Genome Institute"/>
            <consortium name="Mycorrhizal Genomics Consortium"/>
            <person name="Kohler A."/>
            <person name="Kuo A."/>
            <person name="Nagy L.G."/>
            <person name="Floudas D."/>
            <person name="Copeland A."/>
            <person name="Barry K.W."/>
            <person name="Cichocki N."/>
            <person name="Veneault-Fourrey C."/>
            <person name="LaButti K."/>
            <person name="Lindquist E.A."/>
            <person name="Lipzen A."/>
            <person name="Lundell T."/>
            <person name="Morin E."/>
            <person name="Murat C."/>
            <person name="Riley R."/>
            <person name="Ohm R."/>
            <person name="Sun H."/>
            <person name="Tunlid A."/>
            <person name="Henrissat B."/>
            <person name="Grigoriev I.V."/>
            <person name="Hibbett D.S."/>
            <person name="Martin F."/>
        </authorList>
    </citation>
    <scope>NUCLEOTIDE SEQUENCE [LARGE SCALE GENOMIC DNA]</scope>
    <source>
        <strain evidence="3">MUT 4182</strain>
    </source>
</reference>
<organism evidence="2 3">
    <name type="scientific">Tulasnella calospora MUT 4182</name>
    <dbReference type="NCBI Taxonomy" id="1051891"/>
    <lineage>
        <taxon>Eukaryota</taxon>
        <taxon>Fungi</taxon>
        <taxon>Dikarya</taxon>
        <taxon>Basidiomycota</taxon>
        <taxon>Agaricomycotina</taxon>
        <taxon>Agaricomycetes</taxon>
        <taxon>Cantharellales</taxon>
        <taxon>Tulasnellaceae</taxon>
        <taxon>Tulasnella</taxon>
    </lineage>
</organism>
<dbReference type="Gene3D" id="3.40.50.2000">
    <property type="entry name" value="Glycogen Phosphorylase B"/>
    <property type="match status" value="2"/>
</dbReference>
<dbReference type="EMBL" id="KN822970">
    <property type="protein sequence ID" value="KIO30624.1"/>
    <property type="molecule type" value="Genomic_DNA"/>
</dbReference>
<dbReference type="PANTHER" id="PTHR48049">
    <property type="entry name" value="GLYCOSYLTRANSFERASE"/>
    <property type="match status" value="1"/>
</dbReference>
<keyword evidence="1 2" id="KW-0808">Transferase</keyword>
<gene>
    <name evidence="2" type="ORF">M407DRAFT_5541</name>
</gene>
<dbReference type="InterPro" id="IPR050481">
    <property type="entry name" value="UDP-glycosyltransf_plant"/>
</dbReference>
<dbReference type="AlphaFoldDB" id="A0A0C3QRW9"/>
<name>A0A0C3QRW9_9AGAM</name>
<dbReference type="STRING" id="1051891.A0A0C3QRW9"/>
<dbReference type="InterPro" id="IPR002213">
    <property type="entry name" value="UDP_glucos_trans"/>
</dbReference>
<dbReference type="PANTHER" id="PTHR48049:SF132">
    <property type="entry name" value="GLYCOSYLTRANSFERASE"/>
    <property type="match status" value="1"/>
</dbReference>
<dbReference type="Pfam" id="PF00201">
    <property type="entry name" value="UDPGT"/>
    <property type="match status" value="1"/>
</dbReference>